<keyword evidence="3" id="KW-0597">Phosphoprotein</keyword>
<accession>A0ABQ6C640</accession>
<protein>
    <recommendedName>
        <fullName evidence="2">histidine kinase</fullName>
        <ecNumber evidence="2">2.7.13.3</ecNumber>
    </recommendedName>
</protein>
<evidence type="ECO:0000256" key="3">
    <source>
        <dbReference type="ARBA" id="ARBA00022553"/>
    </source>
</evidence>
<dbReference type="Gene3D" id="3.30.565.10">
    <property type="entry name" value="Histidine kinase-like ATPase, C-terminal domain"/>
    <property type="match status" value="1"/>
</dbReference>
<dbReference type="PRINTS" id="PR00344">
    <property type="entry name" value="BCTRLSENSOR"/>
</dbReference>
<evidence type="ECO:0000256" key="4">
    <source>
        <dbReference type="ARBA" id="ARBA00022679"/>
    </source>
</evidence>
<evidence type="ECO:0000256" key="2">
    <source>
        <dbReference type="ARBA" id="ARBA00012438"/>
    </source>
</evidence>
<dbReference type="PANTHER" id="PTHR42878:SF15">
    <property type="entry name" value="BACTERIOPHYTOCHROME"/>
    <property type="match status" value="1"/>
</dbReference>
<comment type="catalytic activity">
    <reaction evidence="1">
        <text>ATP + protein L-histidine = ADP + protein N-phospho-L-histidine.</text>
        <dbReference type="EC" id="2.7.13.3"/>
    </reaction>
</comment>
<dbReference type="InterPro" id="IPR036890">
    <property type="entry name" value="HATPase_C_sf"/>
</dbReference>
<organism evidence="8 9">
    <name type="scientific">Hydrogenophaga electricum</name>
    <dbReference type="NCBI Taxonomy" id="1230953"/>
    <lineage>
        <taxon>Bacteria</taxon>
        <taxon>Pseudomonadati</taxon>
        <taxon>Pseudomonadota</taxon>
        <taxon>Betaproteobacteria</taxon>
        <taxon>Burkholderiales</taxon>
        <taxon>Comamonadaceae</taxon>
        <taxon>Hydrogenophaga</taxon>
    </lineage>
</organism>
<dbReference type="SUPFAM" id="SSF55785">
    <property type="entry name" value="PYP-like sensor domain (PAS domain)"/>
    <property type="match status" value="1"/>
</dbReference>
<dbReference type="InterPro" id="IPR003661">
    <property type="entry name" value="HisK_dim/P_dom"/>
</dbReference>
<keyword evidence="6" id="KW-1133">Transmembrane helix</keyword>
<evidence type="ECO:0000256" key="6">
    <source>
        <dbReference type="SAM" id="Phobius"/>
    </source>
</evidence>
<dbReference type="SMART" id="SM00388">
    <property type="entry name" value="HisKA"/>
    <property type="match status" value="1"/>
</dbReference>
<dbReference type="InterPro" id="IPR036097">
    <property type="entry name" value="HisK_dim/P_sf"/>
</dbReference>
<dbReference type="SUPFAM" id="SSF55874">
    <property type="entry name" value="ATPase domain of HSP90 chaperone/DNA topoisomerase II/histidine kinase"/>
    <property type="match status" value="1"/>
</dbReference>
<dbReference type="CDD" id="cd00082">
    <property type="entry name" value="HisKA"/>
    <property type="match status" value="1"/>
</dbReference>
<dbReference type="Gene3D" id="1.10.287.130">
    <property type="match status" value="1"/>
</dbReference>
<dbReference type="EMBL" id="BSPB01000010">
    <property type="protein sequence ID" value="GLS14245.1"/>
    <property type="molecule type" value="Genomic_DNA"/>
</dbReference>
<feature type="transmembrane region" description="Helical" evidence="6">
    <location>
        <begin position="191"/>
        <end position="215"/>
    </location>
</feature>
<dbReference type="InterPro" id="IPR003594">
    <property type="entry name" value="HATPase_dom"/>
</dbReference>
<dbReference type="SMART" id="SM00387">
    <property type="entry name" value="HATPase_c"/>
    <property type="match status" value="1"/>
</dbReference>
<name>A0ABQ6C640_9BURK</name>
<dbReference type="InterPro" id="IPR050351">
    <property type="entry name" value="BphY/WalK/GraS-like"/>
</dbReference>
<evidence type="ECO:0000259" key="7">
    <source>
        <dbReference type="PROSITE" id="PS50109"/>
    </source>
</evidence>
<dbReference type="PROSITE" id="PS50109">
    <property type="entry name" value="HIS_KIN"/>
    <property type="match status" value="1"/>
</dbReference>
<reference evidence="9" key="1">
    <citation type="journal article" date="2019" name="Int. J. Syst. Evol. Microbiol.">
        <title>The Global Catalogue of Microorganisms (GCM) 10K type strain sequencing project: providing services to taxonomists for standard genome sequencing and annotation.</title>
        <authorList>
            <consortium name="The Broad Institute Genomics Platform"/>
            <consortium name="The Broad Institute Genome Sequencing Center for Infectious Disease"/>
            <person name="Wu L."/>
            <person name="Ma J."/>
        </authorList>
    </citation>
    <scope>NUCLEOTIDE SEQUENCE [LARGE SCALE GENOMIC DNA]</scope>
    <source>
        <strain evidence="9">NBRC 109341</strain>
    </source>
</reference>
<dbReference type="InterPro" id="IPR035965">
    <property type="entry name" value="PAS-like_dom_sf"/>
</dbReference>
<keyword evidence="6" id="KW-0812">Transmembrane</keyword>
<comment type="caution">
    <text evidence="8">The sequence shown here is derived from an EMBL/GenBank/DDBJ whole genome shotgun (WGS) entry which is preliminary data.</text>
</comment>
<sequence>MAPVEITGLSHQQLARPFRTAVFMVLAFGGVMLLMLVMAVTSSQRVLDSGVAPMQELVMMERLTSQALERAKQQLPTGHNDCHTDNQAEICEVPHLMRSVAGAAQRLLDGEGGLAGMPRSRQLEGEARGLALQLRDGAARLQTVHADGLTMTAGSLLGLQRDLMQIHQVAYRLEQAVLAQLRKELTIQQRLDLLAITATGVLMAAAVLAMFWMWARVRSAFDRLHASEARLRAYADAVPDPAYILDAHGVVLENLGHSALPDRPPPIPVGDPVSAHRAPAMAERIVATISAALESRGVQSLSTQVADMQGRLRWFEARVAPIEAVVPVDEPPEPSTRPAPDRVLWISRDVTRHIETEQALRVLNEQLEHRVEERTRELHDAAEELRRFNYTVSHDLRAPLRAVEAYMALALEEAGSCLQPGARDLLERARKSAHQLAHMVESLLNLSRIGEMPVQRTWLDLSGMARDICMAFAVDQKERHLQWEVAPDMSAWADEHLVRSVLQNLINNAVKYSAGRDPARIEVGAVTQDDGTTVFHVRDNGAGFDMARANQLFQPFTRLHSAREFPGDGIGLATVRRIVLRHGGRIWAQGQVDVGATIYFTLPGQPAQQTGSASPPVPGGR</sequence>
<evidence type="ECO:0000313" key="9">
    <source>
        <dbReference type="Proteomes" id="UP001156903"/>
    </source>
</evidence>
<keyword evidence="5" id="KW-0418">Kinase</keyword>
<dbReference type="PANTHER" id="PTHR42878">
    <property type="entry name" value="TWO-COMPONENT HISTIDINE KINASE"/>
    <property type="match status" value="1"/>
</dbReference>
<dbReference type="RefSeq" id="WP_284307419.1">
    <property type="nucleotide sequence ID" value="NZ_BSPB01000010.1"/>
</dbReference>
<evidence type="ECO:0000256" key="1">
    <source>
        <dbReference type="ARBA" id="ARBA00000085"/>
    </source>
</evidence>
<gene>
    <name evidence="8" type="ORF">GCM10007935_16760</name>
</gene>
<dbReference type="Pfam" id="PF00512">
    <property type="entry name" value="HisKA"/>
    <property type="match status" value="1"/>
</dbReference>
<dbReference type="Gene3D" id="3.30.450.20">
    <property type="entry name" value="PAS domain"/>
    <property type="match status" value="1"/>
</dbReference>
<dbReference type="InterPro" id="IPR004358">
    <property type="entry name" value="Sig_transdc_His_kin-like_C"/>
</dbReference>
<feature type="transmembrane region" description="Helical" evidence="6">
    <location>
        <begin position="20"/>
        <end position="40"/>
    </location>
</feature>
<dbReference type="SUPFAM" id="SSF47384">
    <property type="entry name" value="Homodimeric domain of signal transducing histidine kinase"/>
    <property type="match status" value="1"/>
</dbReference>
<dbReference type="Proteomes" id="UP001156903">
    <property type="component" value="Unassembled WGS sequence"/>
</dbReference>
<keyword evidence="9" id="KW-1185">Reference proteome</keyword>
<evidence type="ECO:0000313" key="8">
    <source>
        <dbReference type="EMBL" id="GLS14245.1"/>
    </source>
</evidence>
<evidence type="ECO:0000256" key="5">
    <source>
        <dbReference type="ARBA" id="ARBA00022777"/>
    </source>
</evidence>
<dbReference type="Pfam" id="PF02518">
    <property type="entry name" value="HATPase_c"/>
    <property type="match status" value="1"/>
</dbReference>
<keyword evidence="4" id="KW-0808">Transferase</keyword>
<keyword evidence="6" id="KW-0472">Membrane</keyword>
<dbReference type="InterPro" id="IPR005467">
    <property type="entry name" value="His_kinase_dom"/>
</dbReference>
<proteinExistence type="predicted"/>
<dbReference type="EC" id="2.7.13.3" evidence="2"/>
<feature type="domain" description="Histidine kinase" evidence="7">
    <location>
        <begin position="391"/>
        <end position="606"/>
    </location>
</feature>